<dbReference type="GO" id="GO:0004601">
    <property type="term" value="F:peroxidase activity"/>
    <property type="evidence" value="ECO:0007669"/>
    <property type="project" value="UniProtKB-KW"/>
</dbReference>
<dbReference type="PANTHER" id="PTHR43110">
    <property type="entry name" value="THIOL PEROXIDASE"/>
    <property type="match status" value="1"/>
</dbReference>
<sequence>MIKVGTIVPNFTLEDNKGNMLSLKDYRGRKVLLSWHPLAWTSVCTDQMRSLEANREKLTALNTVALGLSVDPAASKTAWAHVLSIRETPLLSDFWPHGKLAKDLEIFNEEAGFSARANILLDEEGKVIWAKQYPNSELPDMEEVLRAIAEN</sequence>
<dbReference type="InterPro" id="IPR024706">
    <property type="entry name" value="Peroxiredoxin_AhpC-typ"/>
</dbReference>
<dbReference type="EC" id="1.11.1.15" evidence="4"/>
<proteinExistence type="predicted"/>
<name>A0A645FD08_9ZZZZ</name>
<dbReference type="EMBL" id="VSSQ01056398">
    <property type="protein sequence ID" value="MPN10253.1"/>
    <property type="molecule type" value="Genomic_DNA"/>
</dbReference>
<organism evidence="4">
    <name type="scientific">bioreactor metagenome</name>
    <dbReference type="NCBI Taxonomy" id="1076179"/>
    <lineage>
        <taxon>unclassified sequences</taxon>
        <taxon>metagenomes</taxon>
        <taxon>ecological metagenomes</taxon>
    </lineage>
</organism>
<keyword evidence="4" id="KW-0575">Peroxidase</keyword>
<dbReference type="AlphaFoldDB" id="A0A645FD08"/>
<evidence type="ECO:0000256" key="1">
    <source>
        <dbReference type="ARBA" id="ARBA00023002"/>
    </source>
</evidence>
<evidence type="ECO:0000313" key="4">
    <source>
        <dbReference type="EMBL" id="MPN10253.1"/>
    </source>
</evidence>
<accession>A0A645FD08</accession>
<keyword evidence="1 4" id="KW-0560">Oxidoreductase</keyword>
<keyword evidence="2" id="KW-0676">Redox-active center</keyword>
<dbReference type="InterPro" id="IPR000866">
    <property type="entry name" value="AhpC/TSA"/>
</dbReference>
<dbReference type="InterPro" id="IPR036249">
    <property type="entry name" value="Thioredoxin-like_sf"/>
</dbReference>
<dbReference type="PANTHER" id="PTHR43110:SF1">
    <property type="entry name" value="THIOL PEROXIDASE"/>
    <property type="match status" value="1"/>
</dbReference>
<protein>
    <submittedName>
        <fullName evidence="4">Alkyl hydroperoxide reductase E</fullName>
        <ecNumber evidence="4">1.11.1.15</ecNumber>
    </submittedName>
</protein>
<gene>
    <name evidence="4" type="primary">ahpE_7</name>
    <name evidence="4" type="ORF">SDC9_157548</name>
</gene>
<dbReference type="InterPro" id="IPR013766">
    <property type="entry name" value="Thioredoxin_domain"/>
</dbReference>
<dbReference type="Gene3D" id="3.40.30.10">
    <property type="entry name" value="Glutaredoxin"/>
    <property type="match status" value="1"/>
</dbReference>
<reference evidence="4" key="1">
    <citation type="submission" date="2019-08" db="EMBL/GenBank/DDBJ databases">
        <authorList>
            <person name="Kucharzyk K."/>
            <person name="Murdoch R.W."/>
            <person name="Higgins S."/>
            <person name="Loffler F."/>
        </authorList>
    </citation>
    <scope>NUCLEOTIDE SEQUENCE</scope>
</reference>
<comment type="caution">
    <text evidence="4">The sequence shown here is derived from an EMBL/GenBank/DDBJ whole genome shotgun (WGS) entry which is preliminary data.</text>
</comment>
<dbReference type="InterPro" id="IPR050455">
    <property type="entry name" value="Tpx_Peroxidase_subfamily"/>
</dbReference>
<evidence type="ECO:0000259" key="3">
    <source>
        <dbReference type="PROSITE" id="PS51352"/>
    </source>
</evidence>
<feature type="domain" description="Thioredoxin" evidence="3">
    <location>
        <begin position="2"/>
        <end position="151"/>
    </location>
</feature>
<dbReference type="PROSITE" id="PS51352">
    <property type="entry name" value="THIOREDOXIN_2"/>
    <property type="match status" value="1"/>
</dbReference>
<dbReference type="PIRSF" id="PIRSF000239">
    <property type="entry name" value="AHPC"/>
    <property type="match status" value="1"/>
</dbReference>
<dbReference type="Pfam" id="PF00578">
    <property type="entry name" value="AhpC-TSA"/>
    <property type="match status" value="1"/>
</dbReference>
<evidence type="ECO:0000256" key="2">
    <source>
        <dbReference type="ARBA" id="ARBA00023284"/>
    </source>
</evidence>
<dbReference type="SUPFAM" id="SSF52833">
    <property type="entry name" value="Thioredoxin-like"/>
    <property type="match status" value="1"/>
</dbReference>